<keyword evidence="3" id="KW-1185">Reference proteome</keyword>
<keyword evidence="1" id="KW-0472">Membrane</keyword>
<dbReference type="Proteomes" id="UP001589774">
    <property type="component" value="Unassembled WGS sequence"/>
</dbReference>
<evidence type="ECO:0000313" key="2">
    <source>
        <dbReference type="EMBL" id="MFC0320224.1"/>
    </source>
</evidence>
<gene>
    <name evidence="2" type="ORF">ACFFI0_18000</name>
</gene>
<organism evidence="2 3">
    <name type="scientific">Olivibacter oleidegradans</name>
    <dbReference type="NCBI Taxonomy" id="760123"/>
    <lineage>
        <taxon>Bacteria</taxon>
        <taxon>Pseudomonadati</taxon>
        <taxon>Bacteroidota</taxon>
        <taxon>Sphingobacteriia</taxon>
        <taxon>Sphingobacteriales</taxon>
        <taxon>Sphingobacteriaceae</taxon>
        <taxon>Olivibacter</taxon>
    </lineage>
</organism>
<feature type="transmembrane region" description="Helical" evidence="1">
    <location>
        <begin position="35"/>
        <end position="56"/>
    </location>
</feature>
<dbReference type="EMBL" id="JBHLWO010000002">
    <property type="protein sequence ID" value="MFC0320224.1"/>
    <property type="molecule type" value="Genomic_DNA"/>
</dbReference>
<name>A0ABV6HMU6_9SPHI</name>
<protein>
    <recommendedName>
        <fullName evidence="4">HEPN domain-containing protein</fullName>
    </recommendedName>
</protein>
<reference evidence="2 3" key="1">
    <citation type="submission" date="2024-09" db="EMBL/GenBank/DDBJ databases">
        <authorList>
            <person name="Sun Q."/>
            <person name="Mori K."/>
        </authorList>
    </citation>
    <scope>NUCLEOTIDE SEQUENCE [LARGE SCALE GENOMIC DNA]</scope>
    <source>
        <strain evidence="2 3">CCM 7765</strain>
    </source>
</reference>
<keyword evidence="1" id="KW-1133">Transmembrane helix</keyword>
<evidence type="ECO:0000313" key="3">
    <source>
        <dbReference type="Proteomes" id="UP001589774"/>
    </source>
</evidence>
<proteinExistence type="predicted"/>
<evidence type="ECO:0008006" key="4">
    <source>
        <dbReference type="Google" id="ProtNLM"/>
    </source>
</evidence>
<dbReference type="RefSeq" id="WP_377477419.1">
    <property type="nucleotide sequence ID" value="NZ_JBHLWO010000002.1"/>
</dbReference>
<comment type="caution">
    <text evidence="2">The sequence shown here is derived from an EMBL/GenBank/DDBJ whole genome shotgun (WGS) entry which is preliminary data.</text>
</comment>
<keyword evidence="1" id="KW-0812">Transmembrane</keyword>
<accession>A0ABV6HMU6</accession>
<sequence>MHHIEYRKAAARHLTTCQHLLKDIKDQKADKKNKLLLNIYYLSGYVIETALSYAFFSHIKHTGHVEECTYYKEGFKTHTFDVKVQYILKVNGDLSSLPFVRQQLPDRKLNLLYKSWKTDFRYCYNDQLRESDLTEDLIYKYLYNIEIFLETILKRF</sequence>
<evidence type="ECO:0000256" key="1">
    <source>
        <dbReference type="SAM" id="Phobius"/>
    </source>
</evidence>